<organism evidence="10 11">
    <name type="scientific">Halobacteroides halobius (strain ATCC 35273 / DSM 5150 / MD-1)</name>
    <dbReference type="NCBI Taxonomy" id="748449"/>
    <lineage>
        <taxon>Bacteria</taxon>
        <taxon>Bacillati</taxon>
        <taxon>Bacillota</taxon>
        <taxon>Clostridia</taxon>
        <taxon>Halanaerobiales</taxon>
        <taxon>Halobacteroidaceae</taxon>
        <taxon>Halobacteroides</taxon>
    </lineage>
</organism>
<name>L0KAD2_HALHC</name>
<evidence type="ECO:0000259" key="7">
    <source>
        <dbReference type="Pfam" id="PF01368"/>
    </source>
</evidence>
<comment type="similarity">
    <text evidence="1">Belongs to the RecJ family.</text>
</comment>
<accession>L0KAD2</accession>
<dbReference type="GO" id="GO:0008409">
    <property type="term" value="F:5'-3' exonuclease activity"/>
    <property type="evidence" value="ECO:0007669"/>
    <property type="project" value="InterPro"/>
</dbReference>
<dbReference type="EMBL" id="CP003359">
    <property type="protein sequence ID" value="AGB41500.1"/>
    <property type="molecule type" value="Genomic_DNA"/>
</dbReference>
<gene>
    <name evidence="10" type="ordered locus">Halha_1561</name>
</gene>
<evidence type="ECO:0000256" key="2">
    <source>
        <dbReference type="ARBA" id="ARBA00019841"/>
    </source>
</evidence>
<feature type="domain" description="DHHA1" evidence="8">
    <location>
        <begin position="344"/>
        <end position="436"/>
    </location>
</feature>
<dbReference type="PANTHER" id="PTHR30255:SF2">
    <property type="entry name" value="SINGLE-STRANDED-DNA-SPECIFIC EXONUCLEASE RECJ"/>
    <property type="match status" value="1"/>
</dbReference>
<evidence type="ECO:0000256" key="6">
    <source>
        <dbReference type="SAM" id="Coils"/>
    </source>
</evidence>
<dbReference type="Pfam" id="PF01368">
    <property type="entry name" value="DHH"/>
    <property type="match status" value="1"/>
</dbReference>
<keyword evidence="4" id="KW-0378">Hydrolase</keyword>
<keyword evidence="3" id="KW-0540">Nuclease</keyword>
<dbReference type="NCBIfam" id="TIGR00644">
    <property type="entry name" value="recJ"/>
    <property type="match status" value="1"/>
</dbReference>
<dbReference type="GO" id="GO:0003676">
    <property type="term" value="F:nucleic acid binding"/>
    <property type="evidence" value="ECO:0007669"/>
    <property type="project" value="InterPro"/>
</dbReference>
<protein>
    <recommendedName>
        <fullName evidence="2">Single-stranded-DNA-specific exonuclease RecJ</fullName>
    </recommendedName>
</protein>
<dbReference type="InterPro" id="IPR004610">
    <property type="entry name" value="RecJ"/>
</dbReference>
<dbReference type="Gene3D" id="3.10.310.30">
    <property type="match status" value="1"/>
</dbReference>
<sequence>MKVKVNQLNQEIPQWMLDRLEGSKLLASLLIKRGIETKEAVEEFLNPNYYQPTKVTEFPRLKEAVQLILKAVDNGKKICVYGDYDADGVTATAILVRMLEEIKANVSYHIPDRFTEGYGMKQEVIKELATSGVDLIITCDCGISNQAEIALAKELGLEVIVTDHHDLPEELPAADLLLSPKFLPVDHQAYYLPGAGMAYFLAQGVLAKVKKDDLTDQLLDLVALAIVADVVPLRGENRYLLQQGLESLATTNWLGLEELCKVAGVNTSQISEVDLGFRLGPRINAAGRIDKADVAVELLLSSKPKEAAKLARQLDQINTKRKELGAKIEEEALNLVQDKSEPIILYQEDWHQGIVGIAAGRLTEKFQVPVLLLCAKKGKPEEVTGSARSIPGVHIRDALLECKDFLLGFGGHAGAAGCSLQKDNLAEFTNKLKDVLTAKLKEAGGFEEIEVDQRLKLDKTGLELYEQLRSLAPFGEGNPEPLFYAPNLELLNYRPLGSQKHLKLVVSDGQEQRSAIWWQAEEDKLADKVALVYSLDVNNWQGKRRFQLEVKEVISATGQIKEDKQIDCEFEDRRGWQELGRELPSYSRAVYYYEGTKKWDFKVVDRYYQQPADTLVLLSCPPDLTILQDLLYSIDPNKLVLAYSKAELELSAVFIKKLVGLVKYIIENKDGKIDIYTLSSLTGEQELTLSLGLKYLQELGKISLQFINPYNILITRGTGEKNYGANKKRLYKLLRESRAFREYMLESNIEKINYLVTG</sequence>
<dbReference type="OrthoDB" id="9809852at2"/>
<evidence type="ECO:0000259" key="9">
    <source>
        <dbReference type="Pfam" id="PF17768"/>
    </source>
</evidence>
<evidence type="ECO:0000256" key="3">
    <source>
        <dbReference type="ARBA" id="ARBA00022722"/>
    </source>
</evidence>
<dbReference type="KEGG" id="hhl:Halha_1561"/>
<keyword evidence="5 10" id="KW-0269">Exonuclease</keyword>
<feature type="domain" description="RecJ OB" evidence="9">
    <location>
        <begin position="451"/>
        <end position="551"/>
    </location>
</feature>
<evidence type="ECO:0000256" key="5">
    <source>
        <dbReference type="ARBA" id="ARBA00022839"/>
    </source>
</evidence>
<feature type="coiled-coil region" evidence="6">
    <location>
        <begin position="307"/>
        <end position="334"/>
    </location>
</feature>
<dbReference type="GO" id="GO:0006310">
    <property type="term" value="P:DNA recombination"/>
    <property type="evidence" value="ECO:0007669"/>
    <property type="project" value="InterPro"/>
</dbReference>
<dbReference type="InterPro" id="IPR041122">
    <property type="entry name" value="RecJ_OB"/>
</dbReference>
<evidence type="ECO:0000256" key="4">
    <source>
        <dbReference type="ARBA" id="ARBA00022801"/>
    </source>
</evidence>
<dbReference type="Pfam" id="PF17768">
    <property type="entry name" value="RecJ_OB"/>
    <property type="match status" value="1"/>
</dbReference>
<dbReference type="HOGENOM" id="CLU_009736_2_0_9"/>
<keyword evidence="6" id="KW-0175">Coiled coil</keyword>
<evidence type="ECO:0000313" key="11">
    <source>
        <dbReference type="Proteomes" id="UP000010880"/>
    </source>
</evidence>
<dbReference type="eggNOG" id="COG0608">
    <property type="taxonomic scope" value="Bacteria"/>
</dbReference>
<evidence type="ECO:0000256" key="1">
    <source>
        <dbReference type="ARBA" id="ARBA00005915"/>
    </source>
</evidence>
<dbReference type="PATRIC" id="fig|748449.3.peg.1513"/>
<dbReference type="Pfam" id="PF02272">
    <property type="entry name" value="DHHA1"/>
    <property type="match status" value="1"/>
</dbReference>
<dbReference type="RefSeq" id="WP_015327218.1">
    <property type="nucleotide sequence ID" value="NC_019978.1"/>
</dbReference>
<dbReference type="Proteomes" id="UP000010880">
    <property type="component" value="Chromosome"/>
</dbReference>
<feature type="domain" description="DDH" evidence="7">
    <location>
        <begin position="77"/>
        <end position="226"/>
    </location>
</feature>
<dbReference type="STRING" id="748449.Halha_1561"/>
<reference evidence="11" key="1">
    <citation type="submission" date="2012-02" db="EMBL/GenBank/DDBJ databases">
        <title>The complete genome of Halobacteroides halobius DSM 5150.</title>
        <authorList>
            <person name="Lucas S."/>
            <person name="Copeland A."/>
            <person name="Lapidus A."/>
            <person name="Glavina del Rio T."/>
            <person name="Dalin E."/>
            <person name="Tice H."/>
            <person name="Bruce D."/>
            <person name="Goodwin L."/>
            <person name="Pitluck S."/>
            <person name="Peters L."/>
            <person name="Mikhailova N."/>
            <person name="Gu W."/>
            <person name="Kyrpides N."/>
            <person name="Mavromatis K."/>
            <person name="Ivanova N."/>
            <person name="Brettin T."/>
            <person name="Detter J.C."/>
            <person name="Han C."/>
            <person name="Larimer F."/>
            <person name="Land M."/>
            <person name="Hauser L."/>
            <person name="Markowitz V."/>
            <person name="Cheng J.-F."/>
            <person name="Hugenholtz P."/>
            <person name="Woyke T."/>
            <person name="Wu D."/>
            <person name="Tindall B."/>
            <person name="Pomrenke H."/>
            <person name="Brambilla E."/>
            <person name="Klenk H.-P."/>
            <person name="Eisen J.A."/>
        </authorList>
    </citation>
    <scope>NUCLEOTIDE SEQUENCE [LARGE SCALE GENOMIC DNA]</scope>
    <source>
        <strain evidence="11">ATCC 35273 / DSM 5150 / MD-1</strain>
    </source>
</reference>
<dbReference type="AlphaFoldDB" id="L0KAD2"/>
<keyword evidence="11" id="KW-1185">Reference proteome</keyword>
<dbReference type="InterPro" id="IPR051673">
    <property type="entry name" value="SSDNA_exonuclease_RecJ"/>
</dbReference>
<dbReference type="InterPro" id="IPR003156">
    <property type="entry name" value="DHHA1_dom"/>
</dbReference>
<dbReference type="SUPFAM" id="SSF64182">
    <property type="entry name" value="DHH phosphoesterases"/>
    <property type="match status" value="1"/>
</dbReference>
<dbReference type="PANTHER" id="PTHR30255">
    <property type="entry name" value="SINGLE-STRANDED-DNA-SPECIFIC EXONUCLEASE RECJ"/>
    <property type="match status" value="1"/>
</dbReference>
<proteinExistence type="inferred from homology"/>
<dbReference type="InterPro" id="IPR038763">
    <property type="entry name" value="DHH_sf"/>
</dbReference>
<evidence type="ECO:0000313" key="10">
    <source>
        <dbReference type="EMBL" id="AGB41500.1"/>
    </source>
</evidence>
<dbReference type="Gene3D" id="3.90.1640.30">
    <property type="match status" value="1"/>
</dbReference>
<evidence type="ECO:0000259" key="8">
    <source>
        <dbReference type="Pfam" id="PF02272"/>
    </source>
</evidence>
<dbReference type="InterPro" id="IPR001667">
    <property type="entry name" value="DDH_dom"/>
</dbReference>
<dbReference type="GO" id="GO:0006281">
    <property type="term" value="P:DNA repair"/>
    <property type="evidence" value="ECO:0007669"/>
    <property type="project" value="InterPro"/>
</dbReference>